<keyword evidence="3 5" id="KW-1015">Disulfide bond</keyword>
<evidence type="ECO:0000256" key="1">
    <source>
        <dbReference type="ARBA" id="ARBA00022659"/>
    </source>
</evidence>
<keyword evidence="6" id="KW-0732">Signal</keyword>
<comment type="caution">
    <text evidence="8">The sequence shown here is derived from an EMBL/GenBank/DDBJ whole genome shotgun (WGS) entry which is preliminary data.</text>
</comment>
<protein>
    <recommendedName>
        <fullName evidence="7">Sushi domain-containing protein</fullName>
    </recommendedName>
</protein>
<evidence type="ECO:0000256" key="3">
    <source>
        <dbReference type="ARBA" id="ARBA00023157"/>
    </source>
</evidence>
<dbReference type="PROSITE" id="PS50923">
    <property type="entry name" value="SUSHI"/>
    <property type="match status" value="3"/>
</dbReference>
<feature type="disulfide bond" evidence="5">
    <location>
        <begin position="337"/>
        <end position="380"/>
    </location>
</feature>
<dbReference type="AlphaFoldDB" id="A0AAN8F0P7"/>
<feature type="domain" description="Sushi" evidence="7">
    <location>
        <begin position="335"/>
        <end position="402"/>
    </location>
</feature>
<sequence length="745" mass="77600">MNLVLLFFILALVVHLSYSQSPECPNSRIPTQLATVTVWTRESNGSLIYRISDEDLTDEGYHRGHVDREDTVVQLARSPGTCTLGPCTLRLSTNVRSDGTIAHQENVIGIPEGFSDLHNDFYCVRRFGDCGAERPVFRFVRGFGSSLAYAYSLDPSASFPGFTREAKILCYGWSDNGSVVHPLLADKSCLAINTIANGKITYSSPPSSTYSIGTTATLVCDPGYLGGGQSAVLCVKSGWYPSSGLGYCVKRNDSFLNAGSAKAVSSASLECAALGAIPDGQLIYSTLAIGGRFLQGTHVTVACNIGSHVFGSIDALCVGGRWSRKLGICQSNIDPKCPSLTVKFPGRVVYNSLAPYMPSATAILTCDLDLAVSGVSTLTCTEDGWSPRGGGRWSRKLGICQSNIDPKCPSLTVKFPGRVVYNSLAPYMPSATAILTCDLDLAVSGVSTLTCTEDGWSPRGGFGECRTFPRKKRQAGQTGPSCPPVNVPGGTTMYMQANNAVPYSAGTTVFLMCNVSYTPQGSLSALCQNGSWTPPLGLSGLGNSLGNSVLTCTNPTVANGVVTYSMGSALETTKQPGTVATLLCNLGFTPNGSLTSICRDGIFTPPLGTCNSSLGGGSPFPGTGTGGSSQTCPSLFAPFGGTLTYSNGSSFGPFYSGTTVTLRCNSGFPIGASTSTCTNGQWSPPQLGTCSMDSGTGGSGLTCPPMVEPVGGRLSYSMGGTFGPFQSGTTVTLTCNTGFVSGMVC</sequence>
<evidence type="ECO:0000256" key="5">
    <source>
        <dbReference type="PROSITE-ProRule" id="PRU00302"/>
    </source>
</evidence>
<organism evidence="8 9">
    <name type="scientific">Trichostrongylus colubriformis</name>
    <name type="common">Black scour worm</name>
    <dbReference type="NCBI Taxonomy" id="6319"/>
    <lineage>
        <taxon>Eukaryota</taxon>
        <taxon>Metazoa</taxon>
        <taxon>Ecdysozoa</taxon>
        <taxon>Nematoda</taxon>
        <taxon>Chromadorea</taxon>
        <taxon>Rhabditida</taxon>
        <taxon>Rhabditina</taxon>
        <taxon>Rhabditomorpha</taxon>
        <taxon>Strongyloidea</taxon>
        <taxon>Trichostrongylidae</taxon>
        <taxon>Trichostrongylus</taxon>
    </lineage>
</organism>
<keyword evidence="1 5" id="KW-0768">Sushi</keyword>
<dbReference type="SMART" id="SM00032">
    <property type="entry name" value="CCP"/>
    <property type="match status" value="7"/>
</dbReference>
<keyword evidence="2" id="KW-0677">Repeat</keyword>
<evidence type="ECO:0000256" key="6">
    <source>
        <dbReference type="SAM" id="SignalP"/>
    </source>
</evidence>
<keyword evidence="4" id="KW-0325">Glycoprotein</keyword>
<reference evidence="8 9" key="1">
    <citation type="submission" date="2019-10" db="EMBL/GenBank/DDBJ databases">
        <title>Assembly and Annotation for the nematode Trichostrongylus colubriformis.</title>
        <authorList>
            <person name="Martin J."/>
        </authorList>
    </citation>
    <scope>NUCLEOTIDE SEQUENCE [LARGE SCALE GENOMIC DNA]</scope>
    <source>
        <strain evidence="8">G859</strain>
        <tissue evidence="8">Whole worm</tissue>
    </source>
</reference>
<evidence type="ECO:0000313" key="8">
    <source>
        <dbReference type="EMBL" id="KAK5970965.1"/>
    </source>
</evidence>
<dbReference type="Proteomes" id="UP001331761">
    <property type="component" value="Unassembled WGS sequence"/>
</dbReference>
<name>A0AAN8F0P7_TRICO</name>
<dbReference type="Pfam" id="PF00084">
    <property type="entry name" value="Sushi"/>
    <property type="match status" value="6"/>
</dbReference>
<evidence type="ECO:0000256" key="2">
    <source>
        <dbReference type="ARBA" id="ARBA00022737"/>
    </source>
</evidence>
<evidence type="ECO:0000259" key="7">
    <source>
        <dbReference type="PROSITE" id="PS50923"/>
    </source>
</evidence>
<dbReference type="Gene3D" id="2.10.70.10">
    <property type="entry name" value="Complement Module, domain 1"/>
    <property type="match status" value="4"/>
</dbReference>
<proteinExistence type="predicted"/>
<dbReference type="InterPro" id="IPR035976">
    <property type="entry name" value="Sushi/SCR/CCP_sf"/>
</dbReference>
<gene>
    <name evidence="8" type="ORF">GCK32_010233</name>
</gene>
<evidence type="ECO:0000256" key="4">
    <source>
        <dbReference type="ARBA" id="ARBA00023180"/>
    </source>
</evidence>
<dbReference type="InterPro" id="IPR050350">
    <property type="entry name" value="Compl-Cell_Adhes-Reg"/>
</dbReference>
<dbReference type="CDD" id="cd00033">
    <property type="entry name" value="CCP"/>
    <property type="match status" value="2"/>
</dbReference>
<dbReference type="PANTHER" id="PTHR19325:SF575">
    <property type="entry name" value="LOCOMOTION-RELATED PROTEIN HIKARU GENKI"/>
    <property type="match status" value="1"/>
</dbReference>
<dbReference type="EMBL" id="WIXE01018384">
    <property type="protein sequence ID" value="KAK5970965.1"/>
    <property type="molecule type" value="Genomic_DNA"/>
</dbReference>
<dbReference type="InterPro" id="IPR000436">
    <property type="entry name" value="Sushi_SCR_CCP_dom"/>
</dbReference>
<dbReference type="PANTHER" id="PTHR19325">
    <property type="entry name" value="COMPLEMENT COMPONENT-RELATED SUSHI DOMAIN-CONTAINING"/>
    <property type="match status" value="1"/>
</dbReference>
<feature type="domain" description="Sushi" evidence="7">
    <location>
        <begin position="630"/>
        <end position="692"/>
    </location>
</feature>
<feature type="signal peptide" evidence="6">
    <location>
        <begin position="1"/>
        <end position="19"/>
    </location>
</feature>
<comment type="caution">
    <text evidence="5">Lacks conserved residue(s) required for the propagation of feature annotation.</text>
</comment>
<keyword evidence="9" id="KW-1185">Reference proteome</keyword>
<feature type="chain" id="PRO_5043042776" description="Sushi domain-containing protein" evidence="6">
    <location>
        <begin position="20"/>
        <end position="745"/>
    </location>
</feature>
<feature type="domain" description="Sushi" evidence="7">
    <location>
        <begin position="187"/>
        <end position="250"/>
    </location>
</feature>
<dbReference type="SUPFAM" id="SSF57535">
    <property type="entry name" value="Complement control module/SCR domain"/>
    <property type="match status" value="5"/>
</dbReference>
<accession>A0AAN8F0P7</accession>
<evidence type="ECO:0000313" key="9">
    <source>
        <dbReference type="Proteomes" id="UP001331761"/>
    </source>
</evidence>